<dbReference type="EMBL" id="UZAU01000465">
    <property type="status" value="NOT_ANNOTATED_CDS"/>
    <property type="molecule type" value="Genomic_DNA"/>
</dbReference>
<dbReference type="PANTHER" id="PTHR42648">
    <property type="entry name" value="TRANSPOSASE, PUTATIVE-RELATED"/>
    <property type="match status" value="1"/>
</dbReference>
<dbReference type="GO" id="GO:0008270">
    <property type="term" value="F:zinc ion binding"/>
    <property type="evidence" value="ECO:0007669"/>
    <property type="project" value="UniProtKB-KW"/>
</dbReference>
<keyword evidence="2" id="KW-0863">Zinc-finger</keyword>
<evidence type="ECO:0000256" key="1">
    <source>
        <dbReference type="ARBA" id="ARBA00022670"/>
    </source>
</evidence>
<dbReference type="SMART" id="SM00343">
    <property type="entry name" value="ZnF_C2HC"/>
    <property type="match status" value="1"/>
</dbReference>
<dbReference type="InterPro" id="IPR001878">
    <property type="entry name" value="Znf_CCHC"/>
</dbReference>
<reference evidence="6" key="2">
    <citation type="submission" date="2021-03" db="UniProtKB">
        <authorList>
            <consortium name="EnsemblPlants"/>
        </authorList>
    </citation>
    <scope>IDENTIFICATION</scope>
</reference>
<dbReference type="InterPro" id="IPR036397">
    <property type="entry name" value="RNaseH_sf"/>
</dbReference>
<keyword evidence="1" id="KW-0645">Protease</keyword>
<keyword evidence="1" id="KW-0378">Hydrolase</keyword>
<dbReference type="Gramene" id="evm.model.05.822">
    <property type="protein sequence ID" value="cds.evm.model.05.822"/>
    <property type="gene ID" value="evm.TU.05.822"/>
</dbReference>
<dbReference type="InterPro" id="IPR012337">
    <property type="entry name" value="RNaseH-like_sf"/>
</dbReference>
<feature type="domain" description="CCHC-type" evidence="4">
    <location>
        <begin position="132"/>
        <end position="146"/>
    </location>
</feature>
<accession>A0A803PS03</accession>
<evidence type="ECO:0000256" key="2">
    <source>
        <dbReference type="PROSITE-ProRule" id="PRU00047"/>
    </source>
</evidence>
<dbReference type="AlphaFoldDB" id="A0A803PS03"/>
<dbReference type="GO" id="GO:0015074">
    <property type="term" value="P:DNA integration"/>
    <property type="evidence" value="ECO:0007669"/>
    <property type="project" value="InterPro"/>
</dbReference>
<dbReference type="Pfam" id="PF13976">
    <property type="entry name" value="gag_pre-integrs"/>
    <property type="match status" value="1"/>
</dbReference>
<dbReference type="GO" id="GO:0008233">
    <property type="term" value="F:peptidase activity"/>
    <property type="evidence" value="ECO:0007669"/>
    <property type="project" value="UniProtKB-KW"/>
</dbReference>
<dbReference type="SUPFAM" id="SSF53098">
    <property type="entry name" value="Ribonuclease H-like"/>
    <property type="match status" value="1"/>
</dbReference>
<dbReference type="InterPro" id="IPR036875">
    <property type="entry name" value="Znf_CCHC_sf"/>
</dbReference>
<evidence type="ECO:0000259" key="5">
    <source>
        <dbReference type="PROSITE" id="PS50994"/>
    </source>
</evidence>
<dbReference type="Pfam" id="PF00665">
    <property type="entry name" value="rve"/>
    <property type="match status" value="1"/>
</dbReference>
<feature type="compositionally biased region" description="Polar residues" evidence="3">
    <location>
        <begin position="586"/>
        <end position="604"/>
    </location>
</feature>
<keyword evidence="2" id="KW-0862">Zinc</keyword>
<name>A0A803PS03_CANSA</name>
<dbReference type="OMA" id="NANNDIQ"/>
<dbReference type="EnsemblPlants" id="evm.model.05.822">
    <property type="protein sequence ID" value="cds.evm.model.05.822"/>
    <property type="gene ID" value="evm.TU.05.822"/>
</dbReference>
<dbReference type="PROSITE" id="PS50158">
    <property type="entry name" value="ZF_CCHC"/>
    <property type="match status" value="1"/>
</dbReference>
<dbReference type="GO" id="GO:0006508">
    <property type="term" value="P:proteolysis"/>
    <property type="evidence" value="ECO:0007669"/>
    <property type="project" value="UniProtKB-KW"/>
</dbReference>
<dbReference type="InterPro" id="IPR057670">
    <property type="entry name" value="SH3_retrovirus"/>
</dbReference>
<dbReference type="InterPro" id="IPR001584">
    <property type="entry name" value="Integrase_cat-core"/>
</dbReference>
<dbReference type="PANTHER" id="PTHR42648:SF28">
    <property type="entry name" value="TRANSPOSON-ENCODED PROTEIN WITH RIBONUCLEASE H-LIKE AND RETROVIRUS ZINC FINGER-LIKE DOMAINS"/>
    <property type="match status" value="1"/>
</dbReference>
<protein>
    <recommendedName>
        <fullName evidence="8">Retrovirus-related Pol polyprotein from transposon TNT 1-94</fullName>
    </recommendedName>
</protein>
<dbReference type="PROSITE" id="PS50994">
    <property type="entry name" value="INTEGRASE"/>
    <property type="match status" value="1"/>
</dbReference>
<dbReference type="InterPro" id="IPR025724">
    <property type="entry name" value="GAG-pre-integrase_dom"/>
</dbReference>
<keyword evidence="7" id="KW-1185">Reference proteome</keyword>
<dbReference type="InterPro" id="IPR039537">
    <property type="entry name" value="Retrotran_Ty1/copia-like"/>
</dbReference>
<feature type="region of interest" description="Disordered" evidence="3">
    <location>
        <begin position="586"/>
        <end position="613"/>
    </location>
</feature>
<dbReference type="GO" id="GO:0003676">
    <property type="term" value="F:nucleic acid binding"/>
    <property type="evidence" value="ECO:0007669"/>
    <property type="project" value="InterPro"/>
</dbReference>
<dbReference type="InterPro" id="IPR054722">
    <property type="entry name" value="PolX-like_BBD"/>
</dbReference>
<proteinExistence type="predicted"/>
<reference evidence="6" key="1">
    <citation type="submission" date="2018-11" db="EMBL/GenBank/DDBJ databases">
        <authorList>
            <person name="Grassa J C."/>
        </authorList>
    </citation>
    <scope>NUCLEOTIDE SEQUENCE [LARGE SCALE GENOMIC DNA]</scope>
</reference>
<feature type="domain" description="Integrase catalytic" evidence="5">
    <location>
        <begin position="377"/>
        <end position="540"/>
    </location>
</feature>
<dbReference type="Pfam" id="PF25597">
    <property type="entry name" value="SH3_retrovirus"/>
    <property type="match status" value="1"/>
</dbReference>
<keyword evidence="2" id="KW-0479">Metal-binding</keyword>
<dbReference type="Proteomes" id="UP000596661">
    <property type="component" value="Chromosome 5"/>
</dbReference>
<dbReference type="SUPFAM" id="SSF57756">
    <property type="entry name" value="Retrovirus zinc finger-like domains"/>
    <property type="match status" value="1"/>
</dbReference>
<evidence type="ECO:0000259" key="4">
    <source>
        <dbReference type="PROSITE" id="PS50158"/>
    </source>
</evidence>
<dbReference type="Gene3D" id="3.30.420.10">
    <property type="entry name" value="Ribonuclease H-like superfamily/Ribonuclease H"/>
    <property type="match status" value="1"/>
</dbReference>
<evidence type="ECO:0000256" key="3">
    <source>
        <dbReference type="SAM" id="MobiDB-lite"/>
    </source>
</evidence>
<organism evidence="6 7">
    <name type="scientific">Cannabis sativa</name>
    <name type="common">Hemp</name>
    <name type="synonym">Marijuana</name>
    <dbReference type="NCBI Taxonomy" id="3483"/>
    <lineage>
        <taxon>Eukaryota</taxon>
        <taxon>Viridiplantae</taxon>
        <taxon>Streptophyta</taxon>
        <taxon>Embryophyta</taxon>
        <taxon>Tracheophyta</taxon>
        <taxon>Spermatophyta</taxon>
        <taxon>Magnoliopsida</taxon>
        <taxon>eudicotyledons</taxon>
        <taxon>Gunneridae</taxon>
        <taxon>Pentapetalae</taxon>
        <taxon>rosids</taxon>
        <taxon>fabids</taxon>
        <taxon>Rosales</taxon>
        <taxon>Cannabaceae</taxon>
        <taxon>Cannabis</taxon>
    </lineage>
</organism>
<evidence type="ECO:0000313" key="7">
    <source>
        <dbReference type="Proteomes" id="UP000596661"/>
    </source>
</evidence>
<evidence type="ECO:0000313" key="6">
    <source>
        <dbReference type="EnsemblPlants" id="cds.evm.model.05.822"/>
    </source>
</evidence>
<sequence length="668" mass="75249">MATARFKIDKFTGMNDFGLWRIKMKALLVQQGIVNAVLELASKEGEDVKKVSQEIEMKAHSAILLSLGDEVLREVAEEESALGYGKNLLSTRRKFRERLMTSQKLVEKDCYFKKSKSGHNSNSKNRNVIGKKCYYCKKEGHFRDDCYLLKNKLKRDKSKERGEAGIVSSGYDSADVLVVSCEDSGGEWILDSGCSFHMTPNKDLFTHFEESSVGTVLLGNNKACKIIGTGTVNMKMHDGIIRSVQNVRYVPDLKRNLLSIGKFDNHGYTVKIDKGTLNISRGSLVVVRGRLKNGLYYMVGTAVTGTASPAINNANNDIQLWHLRLGHVSERGLIELDKQGLFQGGLNGKLGLCEECVYGKSCRVKFATSQHTTKEKLAYIHSNLWGPSRIKTLGGASYFISIVDDFSRKVWVFLLKSKDEAFNAFVNWKRLIENQTKCKIRKLKTDNGWEYCSKQFDEFCKEHGIARHLTVRDTPQQNGLAERMNRTLIERVRCMLKGASLDRTFWGEAVKTTCYLINRCPSVPLRQDKLQPRALKCMFLGYPEGVKGYKLWCLEPGHKKCIISRDVVFNEEEMAMKKSVTATALETSSQGDQIEVDTTQSSSIEDSETTKKDNIETNTQTSLSSYQLIDGTVLPILFSSVSLLAQAYKPGGIVGFICWCKYQFFNIE</sequence>
<dbReference type="Pfam" id="PF22936">
    <property type="entry name" value="Pol_BBD"/>
    <property type="match status" value="1"/>
</dbReference>
<evidence type="ECO:0008006" key="8">
    <source>
        <dbReference type="Google" id="ProtNLM"/>
    </source>
</evidence>